<dbReference type="KEGG" id="nva:G3M78_07950"/>
<sequence>MKVLVTGGAGYLGTSMLPLLLEKGHEVRILDKLMWGVTPILSYFSHPRVEFMSGDIRDQQVITDALSGMDAVIHLAGIVGYPACTADVGLAESTNVDGTALLVDSLQSHQKLVFASTGSTYGVVDGVCDESTPINPLTVYGKNKQDGENLVDKVGGVKLRLATVFGVSPRLRLDLLVNDFCYQAIHNGFIIMFEGYHRRTFLHVRDAAKAFVFTLDHFDEMAGDVFNVGDENLNFNKKDIALKIQKLNPFYLHEADVGKDMDQRNYEVNYDKIKNLGFTADISLEQGIEELLKVCRFIKIENPWRNH</sequence>
<protein>
    <submittedName>
        <fullName evidence="2">NAD(P)-dependent oxidoreductase</fullName>
    </submittedName>
</protein>
<gene>
    <name evidence="2" type="ORF">G3M78_07950</name>
</gene>
<dbReference type="EMBL" id="CP048620">
    <property type="protein sequence ID" value="QPJ65325.1"/>
    <property type="molecule type" value="Genomic_DNA"/>
</dbReference>
<evidence type="ECO:0000313" key="3">
    <source>
        <dbReference type="Proteomes" id="UP000594464"/>
    </source>
</evidence>
<dbReference type="PANTHER" id="PTHR43245:SF23">
    <property type="entry name" value="NAD(P)-BINDING DOMAIN-CONTAINING PROTEIN"/>
    <property type="match status" value="1"/>
</dbReference>
<dbReference type="Gene3D" id="3.40.50.720">
    <property type="entry name" value="NAD(P)-binding Rossmann-like Domain"/>
    <property type="match status" value="1"/>
</dbReference>
<dbReference type="InterPro" id="IPR036291">
    <property type="entry name" value="NAD(P)-bd_dom_sf"/>
</dbReference>
<reference evidence="3" key="1">
    <citation type="submission" date="2020-02" db="EMBL/GenBank/DDBJ databases">
        <title>Genomic and physiological characterization of two novel Nitrospinaceae genera.</title>
        <authorList>
            <person name="Mueller A.J."/>
            <person name="Jung M.-Y."/>
            <person name="Strachan C.R."/>
            <person name="Herbold C.W."/>
            <person name="Kirkegaard R.H."/>
            <person name="Daims H."/>
        </authorList>
    </citation>
    <scope>NUCLEOTIDE SEQUENCE [LARGE SCALE GENOMIC DNA]</scope>
</reference>
<accession>A0A7T0G3F4</accession>
<evidence type="ECO:0000259" key="1">
    <source>
        <dbReference type="Pfam" id="PF01370"/>
    </source>
</evidence>
<dbReference type="Proteomes" id="UP000594464">
    <property type="component" value="Chromosome"/>
</dbReference>
<organism evidence="2 3">
    <name type="scientific">Candidatus Nitrohelix vancouverensis</name>
    <dbReference type="NCBI Taxonomy" id="2705534"/>
    <lineage>
        <taxon>Bacteria</taxon>
        <taxon>Pseudomonadati</taxon>
        <taxon>Nitrospinota/Tectimicrobiota group</taxon>
        <taxon>Nitrospinota</taxon>
        <taxon>Nitrospinia</taxon>
        <taxon>Nitrospinales</taxon>
        <taxon>Nitrospinaceae</taxon>
        <taxon>Candidatus Nitrohelix</taxon>
    </lineage>
</organism>
<dbReference type="InterPro" id="IPR001509">
    <property type="entry name" value="Epimerase_deHydtase"/>
</dbReference>
<dbReference type="Pfam" id="PF01370">
    <property type="entry name" value="Epimerase"/>
    <property type="match status" value="1"/>
</dbReference>
<dbReference type="AlphaFoldDB" id="A0A7T0G3F4"/>
<feature type="domain" description="NAD-dependent epimerase/dehydratase" evidence="1">
    <location>
        <begin position="3"/>
        <end position="229"/>
    </location>
</feature>
<dbReference type="PANTHER" id="PTHR43245">
    <property type="entry name" value="BIFUNCTIONAL POLYMYXIN RESISTANCE PROTEIN ARNA"/>
    <property type="match status" value="1"/>
</dbReference>
<evidence type="ECO:0000313" key="2">
    <source>
        <dbReference type="EMBL" id="QPJ65325.1"/>
    </source>
</evidence>
<proteinExistence type="predicted"/>
<dbReference type="CDD" id="cd08946">
    <property type="entry name" value="SDR_e"/>
    <property type="match status" value="1"/>
</dbReference>
<dbReference type="InterPro" id="IPR050177">
    <property type="entry name" value="Lipid_A_modif_metabolic_enz"/>
</dbReference>
<name>A0A7T0G3F4_9BACT</name>
<dbReference type="SUPFAM" id="SSF51735">
    <property type="entry name" value="NAD(P)-binding Rossmann-fold domains"/>
    <property type="match status" value="1"/>
</dbReference>